<evidence type="ECO:0000313" key="3">
    <source>
        <dbReference type="Proteomes" id="UP001189429"/>
    </source>
</evidence>
<sequence>MVQEAGGCRKDISRADYRNLIVNAQNKGRRNSTRPGAPVPLATTGVQGGWDQTAQHYLEEAVRKGPTPRGKRKRRGPSDSSEDDHEQTEKQERKEALTAALARATAAEAKVESLTRRLKELEGVDEWNKGLLEENAKLRLFWESCQSPDCPQYSDDSDDE</sequence>
<feature type="region of interest" description="Disordered" evidence="1">
    <location>
        <begin position="23"/>
        <end position="111"/>
    </location>
</feature>
<gene>
    <name evidence="2" type="ORF">PCOR1329_LOCUS11844</name>
</gene>
<reference evidence="2" key="1">
    <citation type="submission" date="2023-10" db="EMBL/GenBank/DDBJ databases">
        <authorList>
            <person name="Chen Y."/>
            <person name="Shah S."/>
            <person name="Dougan E. K."/>
            <person name="Thang M."/>
            <person name="Chan C."/>
        </authorList>
    </citation>
    <scope>NUCLEOTIDE SEQUENCE [LARGE SCALE GENOMIC DNA]</scope>
</reference>
<feature type="compositionally biased region" description="Basic and acidic residues" evidence="1">
    <location>
        <begin position="87"/>
        <end position="96"/>
    </location>
</feature>
<name>A0ABN9QH40_9DINO</name>
<dbReference type="EMBL" id="CAUYUJ010003425">
    <property type="protein sequence ID" value="CAK0805310.1"/>
    <property type="molecule type" value="Genomic_DNA"/>
</dbReference>
<feature type="compositionally biased region" description="Low complexity" evidence="1">
    <location>
        <begin position="97"/>
        <end position="108"/>
    </location>
</feature>
<keyword evidence="3" id="KW-1185">Reference proteome</keyword>
<evidence type="ECO:0000313" key="2">
    <source>
        <dbReference type="EMBL" id="CAK0805310.1"/>
    </source>
</evidence>
<organism evidence="2 3">
    <name type="scientific">Prorocentrum cordatum</name>
    <dbReference type="NCBI Taxonomy" id="2364126"/>
    <lineage>
        <taxon>Eukaryota</taxon>
        <taxon>Sar</taxon>
        <taxon>Alveolata</taxon>
        <taxon>Dinophyceae</taxon>
        <taxon>Prorocentrales</taxon>
        <taxon>Prorocentraceae</taxon>
        <taxon>Prorocentrum</taxon>
    </lineage>
</organism>
<protein>
    <submittedName>
        <fullName evidence="2">Uncharacterized protein</fullName>
    </submittedName>
</protein>
<comment type="caution">
    <text evidence="2">The sequence shown here is derived from an EMBL/GenBank/DDBJ whole genome shotgun (WGS) entry which is preliminary data.</text>
</comment>
<evidence type="ECO:0000256" key="1">
    <source>
        <dbReference type="SAM" id="MobiDB-lite"/>
    </source>
</evidence>
<accession>A0ABN9QH40</accession>
<dbReference type="Proteomes" id="UP001189429">
    <property type="component" value="Unassembled WGS sequence"/>
</dbReference>
<proteinExistence type="predicted"/>